<keyword evidence="1" id="KW-0175">Coiled coil</keyword>
<evidence type="ECO:0000313" key="2">
    <source>
        <dbReference type="EMBL" id="WGL95995.1"/>
    </source>
</evidence>
<protein>
    <recommendedName>
        <fullName evidence="4">Bacteriophage protein</fullName>
    </recommendedName>
</protein>
<dbReference type="Proteomes" id="UP001177597">
    <property type="component" value="Chromosome"/>
</dbReference>
<sequence length="119" mass="14007">MSDTDSDLKNVVIFPANENKDLKKKIAFIHDEAKPKVVCFHSGYYVNEHDRTVKCRDCGKVIDAFELLLSMAKNETRLVRDIEYLRKEEKQRRENIDKLIQIERNAKSRIRRANKNKGD</sequence>
<organism evidence="2 3">
    <name type="scientific">Arsenophonus nasoniae</name>
    <name type="common">son-killer infecting Nasonia vitripennis</name>
    <dbReference type="NCBI Taxonomy" id="638"/>
    <lineage>
        <taxon>Bacteria</taxon>
        <taxon>Pseudomonadati</taxon>
        <taxon>Pseudomonadota</taxon>
        <taxon>Gammaproteobacteria</taxon>
        <taxon>Enterobacterales</taxon>
        <taxon>Morganellaceae</taxon>
        <taxon>Arsenophonus</taxon>
    </lineage>
</organism>
<feature type="coiled-coil region" evidence="1">
    <location>
        <begin position="85"/>
        <end position="116"/>
    </location>
</feature>
<dbReference type="AlphaFoldDB" id="A0AA95GGM6"/>
<gene>
    <name evidence="2" type="ORF">QE207_05255</name>
</gene>
<reference evidence="2" key="1">
    <citation type="submission" date="2023-04" db="EMBL/GenBank/DDBJ databases">
        <title>Genome dynamics across the evolutionary transition to endosymbiosis.</title>
        <authorList>
            <person name="Siozios S."/>
            <person name="Nadal-Jimenez P."/>
            <person name="Azagi T."/>
            <person name="Sprong H."/>
            <person name="Frost C.L."/>
            <person name="Parratt S.R."/>
            <person name="Taylor G."/>
            <person name="Brettell L."/>
            <person name="Lew K.C."/>
            <person name="Croft L."/>
            <person name="King K.C."/>
            <person name="Brockhurst M.A."/>
            <person name="Hypsa V."/>
            <person name="Novakova E."/>
            <person name="Darby A.C."/>
            <person name="Hurst G.D.D."/>
        </authorList>
    </citation>
    <scope>NUCLEOTIDE SEQUENCE</scope>
    <source>
        <strain evidence="2">AIh</strain>
    </source>
</reference>
<evidence type="ECO:0000313" key="3">
    <source>
        <dbReference type="Proteomes" id="UP001177597"/>
    </source>
</evidence>
<evidence type="ECO:0008006" key="4">
    <source>
        <dbReference type="Google" id="ProtNLM"/>
    </source>
</evidence>
<proteinExistence type="predicted"/>
<evidence type="ECO:0000256" key="1">
    <source>
        <dbReference type="SAM" id="Coils"/>
    </source>
</evidence>
<name>A0AA95GGM6_9GAMM</name>
<dbReference type="EMBL" id="CP123498">
    <property type="protein sequence ID" value="WGL95995.1"/>
    <property type="molecule type" value="Genomic_DNA"/>
</dbReference>
<accession>A0AA95GGM6</accession>
<dbReference type="RefSeq" id="WP_280629700.1">
    <property type="nucleotide sequence ID" value="NZ_CP123498.1"/>
</dbReference>